<comment type="caution">
    <text evidence="2">The sequence shown here is derived from an EMBL/GenBank/DDBJ whole genome shotgun (WGS) entry which is preliminary data.</text>
</comment>
<dbReference type="EMBL" id="VWOX01000020">
    <property type="protein sequence ID" value="KAA5539285.1"/>
    <property type="molecule type" value="Genomic_DNA"/>
</dbReference>
<protein>
    <recommendedName>
        <fullName evidence="1">SseB protein N-terminal domain-containing protein</fullName>
    </recommendedName>
</protein>
<sequence>MSQPQSTLESKLADALEQRDAVLVRQLMAEAEFVLLSLPDEDDDEDAANVLSADIDDMEVLVAFTNEKAAEAFVQSMDEMYDEDDEIEGYVLQGDALLDYMPPDHGLLLNPESDDALIIDLDLITLVQKAEA</sequence>
<reference evidence="2 3" key="1">
    <citation type="submission" date="2019-08" db="EMBL/GenBank/DDBJ databases">
        <authorList>
            <person name="Dhanesh K."/>
            <person name="Kumar G."/>
            <person name="Sasikala C."/>
            <person name="Venkata Ramana C."/>
        </authorList>
    </citation>
    <scope>NUCLEOTIDE SEQUENCE [LARGE SCALE GENOMIC DNA]</scope>
    <source>
        <strain evidence="2 3">JC645</strain>
    </source>
</reference>
<dbReference type="RefSeq" id="WP_150079283.1">
    <property type="nucleotide sequence ID" value="NZ_VWOX01000020.1"/>
</dbReference>
<evidence type="ECO:0000259" key="1">
    <source>
        <dbReference type="Pfam" id="PF07179"/>
    </source>
</evidence>
<evidence type="ECO:0000313" key="3">
    <source>
        <dbReference type="Proteomes" id="UP000324479"/>
    </source>
</evidence>
<keyword evidence="3" id="KW-1185">Reference proteome</keyword>
<proteinExistence type="predicted"/>
<accession>A0A5M6D2C1</accession>
<organism evidence="2 3">
    <name type="scientific">Roseiconus nitratireducens</name>
    <dbReference type="NCBI Taxonomy" id="2605748"/>
    <lineage>
        <taxon>Bacteria</taxon>
        <taxon>Pseudomonadati</taxon>
        <taxon>Planctomycetota</taxon>
        <taxon>Planctomycetia</taxon>
        <taxon>Pirellulales</taxon>
        <taxon>Pirellulaceae</taxon>
        <taxon>Roseiconus</taxon>
    </lineage>
</organism>
<name>A0A5M6D2C1_9BACT</name>
<gene>
    <name evidence="2" type="ORF">FYK55_24535</name>
</gene>
<dbReference type="Pfam" id="PF07179">
    <property type="entry name" value="SseB"/>
    <property type="match status" value="1"/>
</dbReference>
<dbReference type="Proteomes" id="UP000324479">
    <property type="component" value="Unassembled WGS sequence"/>
</dbReference>
<dbReference type="AlphaFoldDB" id="A0A5M6D2C1"/>
<evidence type="ECO:0000313" key="2">
    <source>
        <dbReference type="EMBL" id="KAA5539285.1"/>
    </source>
</evidence>
<feature type="domain" description="SseB protein N-terminal" evidence="1">
    <location>
        <begin position="12"/>
        <end position="123"/>
    </location>
</feature>
<dbReference type="InterPro" id="IPR009839">
    <property type="entry name" value="SseB_N"/>
</dbReference>